<keyword evidence="2" id="KW-1185">Reference proteome</keyword>
<comment type="caution">
    <text evidence="1">The sequence shown here is derived from an EMBL/GenBank/DDBJ whole genome shotgun (WGS) entry which is preliminary data.</text>
</comment>
<evidence type="ECO:0000313" key="1">
    <source>
        <dbReference type="EMBL" id="RMB01489.1"/>
    </source>
</evidence>
<dbReference type="InParanoid" id="A0A3M0C2U4"/>
<reference evidence="1 2" key="1">
    <citation type="submission" date="2018-10" db="EMBL/GenBank/DDBJ databases">
        <title>Genomic Encyclopedia of Archaeal and Bacterial Type Strains, Phase II (KMG-II): from individual species to whole genera.</title>
        <authorList>
            <person name="Goeker M."/>
        </authorList>
    </citation>
    <scope>NUCLEOTIDE SEQUENCE [LARGE SCALE GENOMIC DNA]</scope>
    <source>
        <strain evidence="1 2">DSM 25217</strain>
    </source>
</reference>
<dbReference type="Pfam" id="PF20102">
    <property type="entry name" value="DUF6492"/>
    <property type="match status" value="1"/>
</dbReference>
<proteinExistence type="predicted"/>
<accession>A0A3M0C2U4</accession>
<dbReference type="RefSeq" id="WP_121940308.1">
    <property type="nucleotide sequence ID" value="NZ_REFR01000016.1"/>
</dbReference>
<dbReference type="EMBL" id="REFR01000016">
    <property type="protein sequence ID" value="RMB01489.1"/>
    <property type="molecule type" value="Genomic_DNA"/>
</dbReference>
<dbReference type="AlphaFoldDB" id="A0A3M0C2U4"/>
<dbReference type="InterPro" id="IPR045499">
    <property type="entry name" value="DUF6492"/>
</dbReference>
<evidence type="ECO:0000313" key="2">
    <source>
        <dbReference type="Proteomes" id="UP000271227"/>
    </source>
</evidence>
<gene>
    <name evidence="1" type="ORF">BXY39_3674</name>
</gene>
<protein>
    <submittedName>
        <fullName evidence="1">Uncharacterized protein</fullName>
    </submittedName>
</protein>
<organism evidence="1 2">
    <name type="scientific">Eilatimonas milleporae</name>
    <dbReference type="NCBI Taxonomy" id="911205"/>
    <lineage>
        <taxon>Bacteria</taxon>
        <taxon>Pseudomonadati</taxon>
        <taxon>Pseudomonadota</taxon>
        <taxon>Alphaproteobacteria</taxon>
        <taxon>Kordiimonadales</taxon>
        <taxon>Kordiimonadaceae</taxon>
        <taxon>Eilatimonas</taxon>
    </lineage>
</organism>
<name>A0A3M0C2U4_9PROT</name>
<dbReference type="Proteomes" id="UP000271227">
    <property type="component" value="Unassembled WGS sequence"/>
</dbReference>
<sequence>MTPPAASTQPLTVVTVVYTAEINLMLLQARSLARFLDPVLVKDIIVIVHDTRPKSLSRLCRRYILPAYGRLAKYVRIISADDISPVKARNWKSQQVMKLVVAKHVTTDWYLTLDTKNHLVRSVTADTLFAPDGRPRNYLSPVDGSMYERFDRCQVLMDLPCEERGTRVLPTITPYMLKTDLVRDMISFIEERFDDVFDAFFMKEKPVNEYYLYYNFLRKKNIAVEDLYFIGRVYCVTFFKMSPTQGRHFETLIERAFSENTYAFAVHRKCLENLADTLREKAVQMWVERGLTADAEEAARFLEPAFLAAEPTVTDGIRNWLIRLSGRQPPGWTRLPQKTA</sequence>
<dbReference type="OrthoDB" id="7068290at2"/>